<comment type="caution">
    <text evidence="1">The sequence shown here is derived from an EMBL/GenBank/DDBJ whole genome shotgun (WGS) entry which is preliminary data.</text>
</comment>
<proteinExistence type="predicted"/>
<dbReference type="Proteomes" id="UP001163603">
    <property type="component" value="Chromosome 14"/>
</dbReference>
<accession>A0ACC0X6K8</accession>
<dbReference type="EMBL" id="CM047749">
    <property type="protein sequence ID" value="KAJ0010609.1"/>
    <property type="molecule type" value="Genomic_DNA"/>
</dbReference>
<sequence length="161" mass="18356">MRFNNFLIVIYFIYLTLAHILQAQNSYQGYVNAHNAIRAHVGVGPITWNYTVAAYAQNYADQRKGDCDLDHSMGPYGENLGEGYGNLNGVDAVKMWVSEKPNYDYASNACVGDECSHYTQVVWRKSTQLGYGRMKCQNGWWFVICSYYPQRILKANVLIEA</sequence>
<protein>
    <submittedName>
        <fullName evidence="1">Uncharacterized protein</fullName>
    </submittedName>
</protein>
<gene>
    <name evidence="1" type="ORF">Pint_34071</name>
</gene>
<evidence type="ECO:0000313" key="1">
    <source>
        <dbReference type="EMBL" id="KAJ0010609.1"/>
    </source>
</evidence>
<name>A0ACC0X6K8_9ROSI</name>
<keyword evidence="2" id="KW-1185">Reference proteome</keyword>
<evidence type="ECO:0000313" key="2">
    <source>
        <dbReference type="Proteomes" id="UP001163603"/>
    </source>
</evidence>
<reference evidence="2" key="1">
    <citation type="journal article" date="2023" name="G3 (Bethesda)">
        <title>Genome assembly and association tests identify interacting loci associated with vigor, precocity, and sex in interspecific pistachio rootstocks.</title>
        <authorList>
            <person name="Palmer W."/>
            <person name="Jacygrad E."/>
            <person name="Sagayaradj S."/>
            <person name="Cavanaugh K."/>
            <person name="Han R."/>
            <person name="Bertier L."/>
            <person name="Beede B."/>
            <person name="Kafkas S."/>
            <person name="Golino D."/>
            <person name="Preece J."/>
            <person name="Michelmore R."/>
        </authorList>
    </citation>
    <scope>NUCLEOTIDE SEQUENCE [LARGE SCALE GENOMIC DNA]</scope>
</reference>
<organism evidence="1 2">
    <name type="scientific">Pistacia integerrima</name>
    <dbReference type="NCBI Taxonomy" id="434235"/>
    <lineage>
        <taxon>Eukaryota</taxon>
        <taxon>Viridiplantae</taxon>
        <taxon>Streptophyta</taxon>
        <taxon>Embryophyta</taxon>
        <taxon>Tracheophyta</taxon>
        <taxon>Spermatophyta</taxon>
        <taxon>Magnoliopsida</taxon>
        <taxon>eudicotyledons</taxon>
        <taxon>Gunneridae</taxon>
        <taxon>Pentapetalae</taxon>
        <taxon>rosids</taxon>
        <taxon>malvids</taxon>
        <taxon>Sapindales</taxon>
        <taxon>Anacardiaceae</taxon>
        <taxon>Pistacia</taxon>
    </lineage>
</organism>